<feature type="compositionally biased region" description="Basic and acidic residues" evidence="1">
    <location>
        <begin position="538"/>
        <end position="547"/>
    </location>
</feature>
<name>A0AAN9BU00_9CAEN</name>
<sequence>MESAKALFRKENILPFLGPCMITFAIPLMVPGLTLTLVGFKDQAGIAKFGGLHVFGIFLLIVSGLLIVAGCVLKCTLSKQAARVSPQDDEEEGTPSWSGSMAGSHSVKGKVHSTHAPLTSSNDKVPRSLSGHFDYWPDQVDYAQVATSSEGGRLHQSSTENLRSPASNSANSLSLPPSHVPVVPRPVTTEAVARDMQSKQEELSHDMQKLVLDEVGGKKKQTSTLGAGNFMESDSENENERTMTKKYADAAQTLPTNSRGLLRGSSMSTSISDSSSSSSSFSSGHSLLNSFDVEQDPPGYRDAVLAERKIQSSVQVHRALQPRQGFMLDNETQQSLGKSSSSKENELSSPSGRKGVISGSKKSQTVEKKGLEKSEAGRLFTTREGPCESQLRDSRGSRENERTLTNSEHGQLRHLSAGVRDTSSSSLEQNASSVESPSHGAYSVRSPASEELWDLRESPMDFPTGVEERESLSRSRLFPGKHRPQVERPTSPMPVPLQSDSGLNTDGLVTVFGRSRETLPRSSSSQEGSPAKRSLSRNIEHESRSDELSTQYLDTDDFNAEAKQGKNKKKKKKKKKKLTIDTGHKPETETSEMQQDMQSQLSPLRSIMRPQHNSEHHVHWPDA</sequence>
<organism evidence="3 4">
    <name type="scientific">Littorina saxatilis</name>
    <dbReference type="NCBI Taxonomy" id="31220"/>
    <lineage>
        <taxon>Eukaryota</taxon>
        <taxon>Metazoa</taxon>
        <taxon>Spiralia</taxon>
        <taxon>Lophotrochozoa</taxon>
        <taxon>Mollusca</taxon>
        <taxon>Gastropoda</taxon>
        <taxon>Caenogastropoda</taxon>
        <taxon>Littorinimorpha</taxon>
        <taxon>Littorinoidea</taxon>
        <taxon>Littorinidae</taxon>
        <taxon>Littorina</taxon>
    </lineage>
</organism>
<feature type="compositionally biased region" description="Basic and acidic residues" evidence="1">
    <location>
        <begin position="612"/>
        <end position="623"/>
    </location>
</feature>
<feature type="compositionally biased region" description="Polar residues" evidence="1">
    <location>
        <begin position="591"/>
        <end position="603"/>
    </location>
</feature>
<evidence type="ECO:0000256" key="2">
    <source>
        <dbReference type="SAM" id="Phobius"/>
    </source>
</evidence>
<comment type="caution">
    <text evidence="3">The sequence shown here is derived from an EMBL/GenBank/DDBJ whole genome shotgun (WGS) entry which is preliminary data.</text>
</comment>
<feature type="region of interest" description="Disordered" evidence="1">
    <location>
        <begin position="147"/>
        <end position="184"/>
    </location>
</feature>
<protein>
    <submittedName>
        <fullName evidence="3">Uncharacterized protein</fullName>
    </submittedName>
</protein>
<keyword evidence="2" id="KW-0812">Transmembrane</keyword>
<feature type="transmembrane region" description="Helical" evidence="2">
    <location>
        <begin position="12"/>
        <end position="30"/>
    </location>
</feature>
<feature type="region of interest" description="Disordered" evidence="1">
    <location>
        <begin position="220"/>
        <end position="241"/>
    </location>
</feature>
<dbReference type="EMBL" id="JBAMIC010000002">
    <property type="protein sequence ID" value="KAK7111418.1"/>
    <property type="molecule type" value="Genomic_DNA"/>
</dbReference>
<feature type="compositionally biased region" description="Polar residues" evidence="1">
    <location>
        <begin position="421"/>
        <end position="436"/>
    </location>
</feature>
<keyword evidence="2" id="KW-0472">Membrane</keyword>
<feature type="transmembrane region" description="Helical" evidence="2">
    <location>
        <begin position="50"/>
        <end position="73"/>
    </location>
</feature>
<feature type="region of interest" description="Disordered" evidence="1">
    <location>
        <begin position="321"/>
        <end position="623"/>
    </location>
</feature>
<feature type="compositionally biased region" description="Low complexity" evidence="1">
    <location>
        <begin position="265"/>
        <end position="286"/>
    </location>
</feature>
<feature type="compositionally biased region" description="Polar residues" evidence="1">
    <location>
        <begin position="147"/>
        <end position="162"/>
    </location>
</feature>
<feature type="region of interest" description="Disordered" evidence="1">
    <location>
        <begin position="253"/>
        <end position="295"/>
    </location>
</feature>
<feature type="compositionally biased region" description="Low complexity" evidence="1">
    <location>
        <begin position="164"/>
        <end position="184"/>
    </location>
</feature>
<feature type="compositionally biased region" description="Basic and acidic residues" evidence="1">
    <location>
        <begin position="390"/>
        <end position="402"/>
    </location>
</feature>
<dbReference type="Proteomes" id="UP001374579">
    <property type="component" value="Unassembled WGS sequence"/>
</dbReference>
<keyword evidence="2" id="KW-1133">Transmembrane helix</keyword>
<keyword evidence="4" id="KW-1185">Reference proteome</keyword>
<feature type="region of interest" description="Disordered" evidence="1">
    <location>
        <begin position="83"/>
        <end position="125"/>
    </location>
</feature>
<evidence type="ECO:0000256" key="1">
    <source>
        <dbReference type="SAM" id="MobiDB-lite"/>
    </source>
</evidence>
<accession>A0AAN9BU00</accession>
<gene>
    <name evidence="3" type="ORF">V1264_011053</name>
</gene>
<feature type="compositionally biased region" description="Basic and acidic residues" evidence="1">
    <location>
        <begin position="364"/>
        <end position="376"/>
    </location>
</feature>
<feature type="compositionally biased region" description="Basic residues" evidence="1">
    <location>
        <begin position="565"/>
        <end position="577"/>
    </location>
</feature>
<evidence type="ECO:0000313" key="4">
    <source>
        <dbReference type="Proteomes" id="UP001374579"/>
    </source>
</evidence>
<dbReference type="AlphaFoldDB" id="A0AAN9BU00"/>
<proteinExistence type="predicted"/>
<evidence type="ECO:0000313" key="3">
    <source>
        <dbReference type="EMBL" id="KAK7111418.1"/>
    </source>
</evidence>
<reference evidence="3 4" key="1">
    <citation type="submission" date="2024-02" db="EMBL/GenBank/DDBJ databases">
        <title>Chromosome-scale genome assembly of the rough periwinkle Littorina saxatilis.</title>
        <authorList>
            <person name="De Jode A."/>
            <person name="Faria R."/>
            <person name="Formenti G."/>
            <person name="Sims Y."/>
            <person name="Smith T.P."/>
            <person name="Tracey A."/>
            <person name="Wood J.M.D."/>
            <person name="Zagrodzka Z.B."/>
            <person name="Johannesson K."/>
            <person name="Butlin R.K."/>
            <person name="Leder E.H."/>
        </authorList>
    </citation>
    <scope>NUCLEOTIDE SEQUENCE [LARGE SCALE GENOMIC DNA]</scope>
    <source>
        <strain evidence="3">Snail1</strain>
        <tissue evidence="3">Muscle</tissue>
    </source>
</reference>
<feature type="compositionally biased region" description="Basic and acidic residues" evidence="1">
    <location>
        <begin position="578"/>
        <end position="588"/>
    </location>
</feature>